<feature type="non-terminal residue" evidence="17">
    <location>
        <position position="1036"/>
    </location>
</feature>
<feature type="domain" description="Helicase ATP-binding" evidence="15">
    <location>
        <begin position="53"/>
        <end position="228"/>
    </location>
</feature>
<dbReference type="CDD" id="cd22254">
    <property type="entry name" value="CSB_WHD"/>
    <property type="match status" value="1"/>
</dbReference>
<keyword evidence="7" id="KW-0067">ATP-binding</keyword>
<feature type="domain" description="Helicase C-terminal" evidence="16">
    <location>
        <begin position="377"/>
        <end position="536"/>
    </location>
</feature>
<dbReference type="InterPro" id="IPR027417">
    <property type="entry name" value="P-loop_NTPase"/>
</dbReference>
<feature type="compositionally biased region" description="Basic and acidic residues" evidence="14">
    <location>
        <begin position="651"/>
        <end position="662"/>
    </location>
</feature>
<dbReference type="CDD" id="cd18793">
    <property type="entry name" value="SF2_C_SNF"/>
    <property type="match status" value="1"/>
</dbReference>
<dbReference type="CDD" id="cd18000">
    <property type="entry name" value="DEXHc_ERCC6"/>
    <property type="match status" value="1"/>
</dbReference>
<proteinExistence type="inferred from homology"/>
<dbReference type="InterPro" id="IPR001650">
    <property type="entry name" value="Helicase_C-like"/>
</dbReference>
<feature type="compositionally biased region" description="Basic residues" evidence="14">
    <location>
        <begin position="748"/>
        <end position="757"/>
    </location>
</feature>
<keyword evidence="4" id="KW-0227">DNA damage</keyword>
<evidence type="ECO:0000256" key="6">
    <source>
        <dbReference type="ARBA" id="ARBA00022806"/>
    </source>
</evidence>
<evidence type="ECO:0000256" key="5">
    <source>
        <dbReference type="ARBA" id="ARBA00022801"/>
    </source>
</evidence>
<sequence>RRWQKGRLKDKEHQTAEELSEESDTEFEEGFKVPGFLFKKLFKYQQTGVRWLWELHCQQAGGILGDEMGLGKTIQIIAFLAGLSYSKIRTRGSNYRQGLGPTVIVCPATVMHQWVKEFHTWWPPFRVAVLHETGSYMDKKVKLIREIASCHGILITSYSYIRLMQDNIHSYDWHYVILDEGHKIRNPNAAVTLACKQFRTPHRIILSGSPMQNNLKELWSLFDFVFPGKLGTLPVFMEQFSVPITMGGYSNASPVQVKTAYKCACVLRDTINPYLLRRMKADVQMSLSLPDKNEQVLFCRLTDEQRQVYQNFISSKEVYQILNGDMQIFSGLVALRKICNHPDLFSGGPRILKGVPDADVEETDQFGYWKRSGKMIVVESLLKIWHKQGHRVLFFTQSRQMLQILEVFVRDRNYSYLRMDGTTTIASRQPLITRYNEDKSIFIFLLTTRVGGIGVNLTGADRVIIYDPDWNPSTDTQARERAWRIGQKKQVTVYRLLTAGTIEEKIYHRQIFKQFLTNRVLKDPKQRRFFKSNDLYELFTLSSPDVSQGTETSAIFAGTGSDVQVPKHQSKQKLEKPPDNDTSKGDLHLTESSSPKHSKSSNSYSNAHMTNSSSKAVETSEETKGNLETFDQNGYAKDNAQAATSINSVNKSKEKSLERADRSVSQSLLGDAGSSENAKSVNTMVADEVHGAANANVKGDFSLTCGAAGSWEKQVVKTEDGRLDNNHYKCTSKTKHRVAMLSHESHKDKSKKKHHKDAKFEGERIPHLVKQKRYRKENSEEEEDSKKNDDYVLEKLFKKSGVHSVMKHDAIMEASSADYVLVEAEANRVAQDALRALKVSRQRCLGAASGVPTWTGRSGLSGAPSGIKNRFGQKRNPMLLSSHSTCASSMKKCKDADTIKKDNVKKCSSNGHFDGKSEDSSPSALDSSSLLAKMRARNHFVLPQRTGNEGDENHQQAPTPAPGSTEYDELLVGMRNFIAFQARVDGEASTRELLQEFESRLPAAQSCVFRELLRNVCTFHRSPNGEGIWRLKPEFR</sequence>
<feature type="region of interest" description="Disordered" evidence="14">
    <location>
        <begin position="1"/>
        <end position="22"/>
    </location>
</feature>
<feature type="compositionally biased region" description="Polar residues" evidence="14">
    <location>
        <begin position="663"/>
        <end position="678"/>
    </location>
</feature>
<dbReference type="GO" id="GO:0005524">
    <property type="term" value="F:ATP binding"/>
    <property type="evidence" value="ECO:0007669"/>
    <property type="project" value="UniProtKB-KW"/>
</dbReference>
<keyword evidence="10" id="KW-0539">Nucleus</keyword>
<dbReference type="GO" id="GO:0008094">
    <property type="term" value="F:ATP-dependent activity, acting on DNA"/>
    <property type="evidence" value="ECO:0007669"/>
    <property type="project" value="TreeGrafter"/>
</dbReference>
<dbReference type="GO" id="GO:0006283">
    <property type="term" value="P:transcription-coupled nucleotide-excision repair"/>
    <property type="evidence" value="ECO:0007669"/>
    <property type="project" value="TreeGrafter"/>
</dbReference>
<dbReference type="InterPro" id="IPR038718">
    <property type="entry name" value="SNF2-like_sf"/>
</dbReference>
<feature type="region of interest" description="Disordered" evidence="14">
    <location>
        <begin position="641"/>
        <end position="678"/>
    </location>
</feature>
<feature type="compositionally biased region" description="Polar residues" evidence="14">
    <location>
        <begin position="607"/>
        <end position="617"/>
    </location>
</feature>
<feature type="region of interest" description="Disordered" evidence="14">
    <location>
        <begin position="557"/>
        <end position="624"/>
    </location>
</feature>
<dbReference type="Pfam" id="PF00176">
    <property type="entry name" value="SNF2-rel_dom"/>
    <property type="match status" value="1"/>
</dbReference>
<evidence type="ECO:0000256" key="8">
    <source>
        <dbReference type="ARBA" id="ARBA00023125"/>
    </source>
</evidence>
<accession>A0A7L4GJ63</accession>
<dbReference type="PROSITE" id="PS51192">
    <property type="entry name" value="HELICASE_ATP_BIND_1"/>
    <property type="match status" value="1"/>
</dbReference>
<evidence type="ECO:0000256" key="12">
    <source>
        <dbReference type="ARBA" id="ARBA00076356"/>
    </source>
</evidence>
<dbReference type="InterPro" id="IPR000330">
    <property type="entry name" value="SNF2_N"/>
</dbReference>
<dbReference type="InterPro" id="IPR050496">
    <property type="entry name" value="SNF2_RAD54_helicase_repair"/>
</dbReference>
<feature type="region of interest" description="Disordered" evidence="14">
    <location>
        <begin position="904"/>
        <end position="928"/>
    </location>
</feature>
<comment type="caution">
    <text evidence="17">The sequence shown here is derived from an EMBL/GenBank/DDBJ whole genome shotgun (WGS) entry which is preliminary data.</text>
</comment>
<dbReference type="PROSITE" id="PS51194">
    <property type="entry name" value="HELICASE_CTER"/>
    <property type="match status" value="1"/>
</dbReference>
<evidence type="ECO:0000256" key="9">
    <source>
        <dbReference type="ARBA" id="ARBA00023204"/>
    </source>
</evidence>
<keyword evidence="9" id="KW-0234">DNA repair</keyword>
<dbReference type="InterPro" id="IPR058951">
    <property type="entry name" value="WHD_Rad26_CSB-like"/>
</dbReference>
<dbReference type="GO" id="GO:0004386">
    <property type="term" value="F:helicase activity"/>
    <property type="evidence" value="ECO:0007669"/>
    <property type="project" value="UniProtKB-KW"/>
</dbReference>
<evidence type="ECO:0000313" key="18">
    <source>
        <dbReference type="Proteomes" id="UP000584326"/>
    </source>
</evidence>
<dbReference type="PANTHER" id="PTHR45629:SF7">
    <property type="entry name" value="DNA EXCISION REPAIR PROTEIN ERCC-6-RELATED"/>
    <property type="match status" value="1"/>
</dbReference>
<feature type="compositionally biased region" description="Polar residues" evidence="14">
    <location>
        <begin position="641"/>
        <end position="650"/>
    </location>
</feature>
<evidence type="ECO:0000256" key="13">
    <source>
        <dbReference type="ARBA" id="ARBA00079118"/>
    </source>
</evidence>
<reference evidence="17 18" key="1">
    <citation type="submission" date="2020-02" db="EMBL/GenBank/DDBJ databases">
        <title>Bird 10,000 Genomes (B10K) Project - Family phase.</title>
        <authorList>
            <person name="Zhang G."/>
        </authorList>
    </citation>
    <scope>NUCLEOTIDE SEQUENCE [LARGE SCALE GENOMIC DNA]</scope>
    <source>
        <strain evidence="17">B10K-DU-001-40</strain>
        <tissue evidence="17">Muscle</tissue>
    </source>
</reference>
<dbReference type="SMART" id="SM00487">
    <property type="entry name" value="DEXDc"/>
    <property type="match status" value="1"/>
</dbReference>
<dbReference type="Gene3D" id="3.40.50.10810">
    <property type="entry name" value="Tandem AAA-ATPase domain"/>
    <property type="match status" value="1"/>
</dbReference>
<keyword evidence="6" id="KW-0347">Helicase</keyword>
<evidence type="ECO:0000256" key="7">
    <source>
        <dbReference type="ARBA" id="ARBA00022840"/>
    </source>
</evidence>
<feature type="compositionally biased region" description="Basic and acidic residues" evidence="14">
    <location>
        <begin position="7"/>
        <end position="16"/>
    </location>
</feature>
<name>A0A7L4GJ63_PODST</name>
<feature type="non-terminal residue" evidence="17">
    <location>
        <position position="1"/>
    </location>
</feature>
<dbReference type="Pfam" id="PF25875">
    <property type="entry name" value="WHD_Rad26_CSB"/>
    <property type="match status" value="1"/>
</dbReference>
<feature type="region of interest" description="Disordered" evidence="14">
    <location>
        <begin position="944"/>
        <end position="964"/>
    </location>
</feature>
<dbReference type="SUPFAM" id="SSF52540">
    <property type="entry name" value="P-loop containing nucleoside triphosphate hydrolases"/>
    <property type="match status" value="2"/>
</dbReference>
<dbReference type="PANTHER" id="PTHR45629">
    <property type="entry name" value="SNF2/RAD54 FAMILY MEMBER"/>
    <property type="match status" value="1"/>
</dbReference>
<keyword evidence="5" id="KW-0378">Hydrolase</keyword>
<dbReference type="Gene3D" id="3.40.50.300">
    <property type="entry name" value="P-loop containing nucleotide triphosphate hydrolases"/>
    <property type="match status" value="1"/>
</dbReference>
<dbReference type="OrthoDB" id="413460at2759"/>
<evidence type="ECO:0000259" key="15">
    <source>
        <dbReference type="PROSITE" id="PS51192"/>
    </source>
</evidence>
<dbReference type="AlphaFoldDB" id="A0A7L4GJ63"/>
<evidence type="ECO:0000313" key="17">
    <source>
        <dbReference type="EMBL" id="NXX12770.1"/>
    </source>
</evidence>
<evidence type="ECO:0000256" key="2">
    <source>
        <dbReference type="ARBA" id="ARBA00007025"/>
    </source>
</evidence>
<organism evidence="17 18">
    <name type="scientific">Podargus strigoides</name>
    <name type="common">Tawny frogmouth</name>
    <name type="synonym">Caprimulgus strigoides</name>
    <dbReference type="NCBI Taxonomy" id="8905"/>
    <lineage>
        <taxon>Eukaryota</taxon>
        <taxon>Metazoa</taxon>
        <taxon>Chordata</taxon>
        <taxon>Craniata</taxon>
        <taxon>Vertebrata</taxon>
        <taxon>Euteleostomi</taxon>
        <taxon>Archelosauria</taxon>
        <taxon>Archosauria</taxon>
        <taxon>Dinosauria</taxon>
        <taxon>Saurischia</taxon>
        <taxon>Theropoda</taxon>
        <taxon>Coelurosauria</taxon>
        <taxon>Aves</taxon>
        <taxon>Neognathae</taxon>
        <taxon>Neoaves</taxon>
        <taxon>Strisores</taxon>
        <taxon>Caprimulgiformes</taxon>
        <taxon>Podargidae</taxon>
        <taxon>Podargus</taxon>
    </lineage>
</organism>
<evidence type="ECO:0000256" key="3">
    <source>
        <dbReference type="ARBA" id="ARBA00022741"/>
    </source>
</evidence>
<dbReference type="FunFam" id="3.40.50.10810:FF:000042">
    <property type="entry name" value="SNF2 family helicase-like protein"/>
    <property type="match status" value="1"/>
</dbReference>
<evidence type="ECO:0000256" key="11">
    <source>
        <dbReference type="ARBA" id="ARBA00071998"/>
    </source>
</evidence>
<protein>
    <recommendedName>
        <fullName evidence="11">DNA excision repair protein ERCC-6</fullName>
    </recommendedName>
    <alternativeName>
        <fullName evidence="12">ATP-dependent helicase ERCC6</fullName>
    </alternativeName>
    <alternativeName>
        <fullName evidence="13">Cockayne syndrome protein CSB</fullName>
    </alternativeName>
</protein>
<dbReference type="Pfam" id="PF00271">
    <property type="entry name" value="Helicase_C"/>
    <property type="match status" value="1"/>
</dbReference>
<gene>
    <name evidence="17" type="primary">Ercc6</name>
    <name evidence="17" type="ORF">PODSTR_R12336</name>
</gene>
<feature type="region of interest" description="Disordered" evidence="14">
    <location>
        <begin position="738"/>
        <end position="766"/>
    </location>
</feature>
<evidence type="ECO:0000256" key="14">
    <source>
        <dbReference type="SAM" id="MobiDB-lite"/>
    </source>
</evidence>
<dbReference type="Proteomes" id="UP000584326">
    <property type="component" value="Unassembled WGS sequence"/>
</dbReference>
<dbReference type="InterPro" id="IPR049730">
    <property type="entry name" value="SNF2/RAD54-like_C"/>
</dbReference>
<dbReference type="EMBL" id="VZTK01006274">
    <property type="protein sequence ID" value="NXX12770.1"/>
    <property type="molecule type" value="Genomic_DNA"/>
</dbReference>
<evidence type="ECO:0000256" key="1">
    <source>
        <dbReference type="ARBA" id="ARBA00004123"/>
    </source>
</evidence>
<keyword evidence="8" id="KW-0238">DNA-binding</keyword>
<evidence type="ECO:0000256" key="4">
    <source>
        <dbReference type="ARBA" id="ARBA00022763"/>
    </source>
</evidence>
<evidence type="ECO:0000256" key="10">
    <source>
        <dbReference type="ARBA" id="ARBA00023242"/>
    </source>
</evidence>
<keyword evidence="18" id="KW-1185">Reference proteome</keyword>
<keyword evidence="3" id="KW-0547">Nucleotide-binding</keyword>
<dbReference type="GO" id="GO:0016787">
    <property type="term" value="F:hydrolase activity"/>
    <property type="evidence" value="ECO:0007669"/>
    <property type="project" value="UniProtKB-KW"/>
</dbReference>
<evidence type="ECO:0000259" key="16">
    <source>
        <dbReference type="PROSITE" id="PS51194"/>
    </source>
</evidence>
<comment type="subcellular location">
    <subcellularLocation>
        <location evidence="1">Nucleus</location>
    </subcellularLocation>
</comment>
<dbReference type="InterPro" id="IPR014001">
    <property type="entry name" value="Helicase_ATP-bd"/>
</dbReference>
<dbReference type="FunFam" id="3.40.50.300:FF:000863">
    <property type="entry name" value="DNA excision repair protein ERCC-6"/>
    <property type="match status" value="1"/>
</dbReference>
<dbReference type="GO" id="GO:0005634">
    <property type="term" value="C:nucleus"/>
    <property type="evidence" value="ECO:0007669"/>
    <property type="project" value="UniProtKB-SubCell"/>
</dbReference>
<comment type="similarity">
    <text evidence="2">Belongs to the SNF2/RAD54 helicase family.</text>
</comment>
<feature type="compositionally biased region" description="Basic and acidic residues" evidence="14">
    <location>
        <begin position="572"/>
        <end position="589"/>
    </location>
</feature>
<feature type="compositionally biased region" description="Low complexity" evidence="14">
    <location>
        <begin position="592"/>
        <end position="606"/>
    </location>
</feature>
<dbReference type="SMART" id="SM00490">
    <property type="entry name" value="HELICc"/>
    <property type="match status" value="1"/>
</dbReference>